<comment type="caution">
    <text evidence="5">The sequence shown here is derived from an EMBL/GenBank/DDBJ whole genome shotgun (WGS) entry which is preliminary data.</text>
</comment>
<dbReference type="SUPFAM" id="SSF53474">
    <property type="entry name" value="alpha/beta-Hydrolases"/>
    <property type="match status" value="1"/>
</dbReference>
<evidence type="ECO:0000256" key="2">
    <source>
        <dbReference type="ARBA" id="ARBA00022801"/>
    </source>
</evidence>
<dbReference type="InterPro" id="IPR019826">
    <property type="entry name" value="Carboxylesterase_B_AS"/>
</dbReference>
<dbReference type="GO" id="GO:0016787">
    <property type="term" value="F:hydrolase activity"/>
    <property type="evidence" value="ECO:0007669"/>
    <property type="project" value="UniProtKB-KW"/>
</dbReference>
<dbReference type="PROSITE" id="PS00941">
    <property type="entry name" value="CARBOXYLESTERASE_B_2"/>
    <property type="match status" value="1"/>
</dbReference>
<evidence type="ECO:0000259" key="4">
    <source>
        <dbReference type="Pfam" id="PF00135"/>
    </source>
</evidence>
<dbReference type="PROSITE" id="PS00122">
    <property type="entry name" value="CARBOXYLESTERASE_B_1"/>
    <property type="match status" value="1"/>
</dbReference>
<dbReference type="InterPro" id="IPR019819">
    <property type="entry name" value="Carboxylesterase_B_CS"/>
</dbReference>
<evidence type="ECO:0000256" key="3">
    <source>
        <dbReference type="RuleBase" id="RU361235"/>
    </source>
</evidence>
<evidence type="ECO:0000313" key="6">
    <source>
        <dbReference type="Proteomes" id="UP000566819"/>
    </source>
</evidence>
<comment type="similarity">
    <text evidence="1 3">Belongs to the type-B carboxylesterase/lipase family.</text>
</comment>
<gene>
    <name evidence="5" type="ORF">G7Y89_g7392</name>
</gene>
<accession>A0A8H4W1L0</accession>
<dbReference type="EMBL" id="JAAMPI010000518">
    <property type="protein sequence ID" value="KAF4630748.1"/>
    <property type="molecule type" value="Genomic_DNA"/>
</dbReference>
<organism evidence="5 6">
    <name type="scientific">Cudoniella acicularis</name>
    <dbReference type="NCBI Taxonomy" id="354080"/>
    <lineage>
        <taxon>Eukaryota</taxon>
        <taxon>Fungi</taxon>
        <taxon>Dikarya</taxon>
        <taxon>Ascomycota</taxon>
        <taxon>Pezizomycotina</taxon>
        <taxon>Leotiomycetes</taxon>
        <taxon>Helotiales</taxon>
        <taxon>Tricladiaceae</taxon>
        <taxon>Cudoniella</taxon>
    </lineage>
</organism>
<dbReference type="InterPro" id="IPR050309">
    <property type="entry name" value="Type-B_Carboxylest/Lipase"/>
</dbReference>
<reference evidence="5 6" key="1">
    <citation type="submission" date="2020-03" db="EMBL/GenBank/DDBJ databases">
        <title>Draft Genome Sequence of Cudoniella acicularis.</title>
        <authorList>
            <person name="Buettner E."/>
            <person name="Kellner H."/>
        </authorList>
    </citation>
    <scope>NUCLEOTIDE SEQUENCE [LARGE SCALE GENOMIC DNA]</scope>
    <source>
        <strain evidence="5 6">DSM 108380</strain>
    </source>
</reference>
<evidence type="ECO:0000256" key="1">
    <source>
        <dbReference type="ARBA" id="ARBA00005964"/>
    </source>
</evidence>
<dbReference type="AlphaFoldDB" id="A0A8H4W1L0"/>
<dbReference type="Pfam" id="PF00135">
    <property type="entry name" value="COesterase"/>
    <property type="match status" value="1"/>
</dbReference>
<dbReference type="EC" id="3.1.1.-" evidence="3"/>
<proteinExistence type="inferred from homology"/>
<keyword evidence="6" id="KW-1185">Reference proteome</keyword>
<dbReference type="InterPro" id="IPR029058">
    <property type="entry name" value="AB_hydrolase_fold"/>
</dbReference>
<dbReference type="Proteomes" id="UP000566819">
    <property type="component" value="Unassembled WGS sequence"/>
</dbReference>
<dbReference type="InterPro" id="IPR002018">
    <property type="entry name" value="CarbesteraseB"/>
</dbReference>
<dbReference type="PANTHER" id="PTHR11559">
    <property type="entry name" value="CARBOXYLESTERASE"/>
    <property type="match status" value="1"/>
</dbReference>
<protein>
    <recommendedName>
        <fullName evidence="3">Carboxylic ester hydrolase</fullName>
        <ecNumber evidence="3">3.1.1.-</ecNumber>
    </recommendedName>
</protein>
<dbReference type="OrthoDB" id="408631at2759"/>
<keyword evidence="2 3" id="KW-0378">Hydrolase</keyword>
<feature type="domain" description="Carboxylesterase type B" evidence="4">
    <location>
        <begin position="86"/>
        <end position="432"/>
    </location>
</feature>
<sequence length="575" mass="62242">MHLVHKVCKVAIPGRVRRLKIASDEIMRKVAQEMIELSTLPLAMMLAQAILLLGSISIQTVAAQNASAALPVVDLGYELYRASSLNTTTGYYEFSDLRYAAPPTGNLRWKAPVAPSQNRTAIQDSNRAARTCPQSNPSWQEITEQWLPDYVKNGTIPSNLNLTGSGAFAAPGATETEDCLFLDVVVPKTIFDRAQNSSQTLSPVLVWIHGGGFVAGSKTFFGSPISLVQHSQNETSDGVVYVSLNYRLGFLGFLGGPTFIRDGLPNVAFYDQRLALQWIQDNIHLFGGDKNQVTVMGESGGGGSIMHQITAFNGQAPSLFKRAVIQSPAWFPYRPAYKQEAACLKFFQALNVNSLSGARNATSAEVIAANSAVVALAAYSNANIGPVIDGTFITRDPKVLLENGQFDKSLNIMVSHTSDEGLIFVPPITNDTGYATFLRGFFEAASQPILDYIETLYPAVFNGSYGYHDQIGRAALTVSEGMFVCNTITLNEVFNDETLITLSSTNVILADAIQDYATSYAMNGIPKTKVVGVPEFVVTGATAEMMSISSSGIVITNEGQGAIDRCRFWQLALQY</sequence>
<evidence type="ECO:0000313" key="5">
    <source>
        <dbReference type="EMBL" id="KAF4630748.1"/>
    </source>
</evidence>
<dbReference type="Gene3D" id="3.40.50.1820">
    <property type="entry name" value="alpha/beta hydrolase"/>
    <property type="match status" value="1"/>
</dbReference>
<name>A0A8H4W1L0_9HELO</name>